<evidence type="ECO:0000256" key="3">
    <source>
        <dbReference type="SAM" id="SignalP"/>
    </source>
</evidence>
<evidence type="ECO:0000256" key="1">
    <source>
        <dbReference type="ARBA" id="ARBA00022737"/>
    </source>
</evidence>
<dbReference type="InterPro" id="IPR001258">
    <property type="entry name" value="NHL_repeat"/>
</dbReference>
<comment type="caution">
    <text evidence="5">The sequence shown here is derived from an EMBL/GenBank/DDBJ whole genome shotgun (WGS) entry which is preliminary data.</text>
</comment>
<dbReference type="CDD" id="cd05819">
    <property type="entry name" value="NHL"/>
    <property type="match status" value="1"/>
</dbReference>
<accession>A0A816DP78</accession>
<protein>
    <recommendedName>
        <fullName evidence="7">NHL repeat containing protein</fullName>
    </recommendedName>
</protein>
<dbReference type="AlphaFoldDB" id="A0A816DP78"/>
<proteinExistence type="predicted"/>
<dbReference type="GO" id="GO:0008270">
    <property type="term" value="F:zinc ion binding"/>
    <property type="evidence" value="ECO:0007669"/>
    <property type="project" value="UniProtKB-KW"/>
</dbReference>
<evidence type="ECO:0000313" key="6">
    <source>
        <dbReference type="Proteomes" id="UP000663870"/>
    </source>
</evidence>
<dbReference type="Gene3D" id="2.120.10.30">
    <property type="entry name" value="TolB, C-terminal domain"/>
    <property type="match status" value="3"/>
</dbReference>
<keyword evidence="6" id="KW-1185">Reference proteome</keyword>
<keyword evidence="1" id="KW-0677">Repeat</keyword>
<dbReference type="Pfam" id="PF01436">
    <property type="entry name" value="NHL"/>
    <property type="match status" value="2"/>
</dbReference>
<feature type="signal peptide" evidence="3">
    <location>
        <begin position="1"/>
        <end position="15"/>
    </location>
</feature>
<dbReference type="InterPro" id="IPR050952">
    <property type="entry name" value="TRIM-NHL_E3_ligases"/>
</dbReference>
<dbReference type="PANTHER" id="PTHR24104">
    <property type="entry name" value="E3 UBIQUITIN-PROTEIN LIGASE NHLRC1-RELATED"/>
    <property type="match status" value="1"/>
</dbReference>
<dbReference type="PROSITE" id="PS51125">
    <property type="entry name" value="NHL"/>
    <property type="match status" value="2"/>
</dbReference>
<keyword evidence="3" id="KW-0732">Signal</keyword>
<evidence type="ECO:0000313" key="4">
    <source>
        <dbReference type="EMBL" id="CAF1453352.1"/>
    </source>
</evidence>
<sequence>MFLLYVLLTASLCHGQFQTTAQSTTASPSLALATCNSTLCKWSSMSCSSNLDCECFSLTNTVNGTISGICAVADLSCTSMIRCNSDNITCSIAQTICVNSTRCQQPVCYPMALASIQICPPNRITTLIPTVTNATTSSNLPTLATTRPTSTTTTSRTMWSPNGITVAGIGNGSWGSAMNELNYPRNVAIDSHQNLIIADSGNGRIQKYFTSNGTIITLLSNVGVYHVFIDQYDNIYYDDYSSVQKLSSGGLIVTKTTVAGDNRTQGNKTNQLNQPQGLYIDRFGTVYVSDSQNHRVMKWYVNASEGIVVAGSNGDGSASNQLSYPHSIFVDEVNEVGAIYICDFMNARIQKWLPGAQLGITVAGGNGIGGGLNQLFYPVSIILDPITRIMYLADYGNNRIVKWLPNAKQGQIIAGGNGQSARANEFFRPQGIKFDSNWNLFVTDWANNRIQKFLFNVSSC</sequence>
<dbReference type="InterPro" id="IPR011042">
    <property type="entry name" value="6-blade_b-propeller_TolB-like"/>
</dbReference>
<feature type="repeat" description="NHL" evidence="2">
    <location>
        <begin position="271"/>
        <end position="302"/>
    </location>
</feature>
<dbReference type="Proteomes" id="UP000663870">
    <property type="component" value="Unassembled WGS sequence"/>
</dbReference>
<dbReference type="PANTHER" id="PTHR24104:SF25">
    <property type="entry name" value="PROTEIN LIN-41"/>
    <property type="match status" value="1"/>
</dbReference>
<reference evidence="5" key="1">
    <citation type="submission" date="2021-02" db="EMBL/GenBank/DDBJ databases">
        <authorList>
            <person name="Nowell W R."/>
        </authorList>
    </citation>
    <scope>NUCLEOTIDE SEQUENCE</scope>
</reference>
<evidence type="ECO:0008006" key="7">
    <source>
        <dbReference type="Google" id="ProtNLM"/>
    </source>
</evidence>
<dbReference type="EMBL" id="CAJNOL010008900">
    <property type="protein sequence ID" value="CAF1639702.1"/>
    <property type="molecule type" value="Genomic_DNA"/>
</dbReference>
<dbReference type="EMBL" id="CAJNOH010007256">
    <property type="protein sequence ID" value="CAF1453352.1"/>
    <property type="molecule type" value="Genomic_DNA"/>
</dbReference>
<organism evidence="5 6">
    <name type="scientific">Rotaria sordida</name>
    <dbReference type="NCBI Taxonomy" id="392033"/>
    <lineage>
        <taxon>Eukaryota</taxon>
        <taxon>Metazoa</taxon>
        <taxon>Spiralia</taxon>
        <taxon>Gnathifera</taxon>
        <taxon>Rotifera</taxon>
        <taxon>Eurotatoria</taxon>
        <taxon>Bdelloidea</taxon>
        <taxon>Philodinida</taxon>
        <taxon>Philodinidae</taxon>
        <taxon>Rotaria</taxon>
    </lineage>
</organism>
<evidence type="ECO:0000256" key="2">
    <source>
        <dbReference type="PROSITE-ProRule" id="PRU00504"/>
    </source>
</evidence>
<feature type="repeat" description="NHL" evidence="2">
    <location>
        <begin position="172"/>
        <end position="211"/>
    </location>
</feature>
<gene>
    <name evidence="5" type="ORF">JXQ802_LOCUS53008</name>
    <name evidence="4" type="ORF">PYM288_LOCUS36642</name>
</gene>
<dbReference type="Proteomes" id="UP000663854">
    <property type="component" value="Unassembled WGS sequence"/>
</dbReference>
<feature type="chain" id="PRO_5044132183" description="NHL repeat containing protein" evidence="3">
    <location>
        <begin position="16"/>
        <end position="460"/>
    </location>
</feature>
<name>A0A816DP78_9BILA</name>
<evidence type="ECO:0000313" key="5">
    <source>
        <dbReference type="EMBL" id="CAF1639702.1"/>
    </source>
</evidence>
<dbReference type="SUPFAM" id="SSF101898">
    <property type="entry name" value="NHL repeat"/>
    <property type="match status" value="1"/>
</dbReference>